<organism evidence="1">
    <name type="scientific">Myoviridae sp. ctLEM34</name>
    <dbReference type="NCBI Taxonomy" id="2825082"/>
    <lineage>
        <taxon>Viruses</taxon>
        <taxon>Duplodnaviria</taxon>
        <taxon>Heunggongvirae</taxon>
        <taxon>Uroviricota</taxon>
        <taxon>Caudoviricetes</taxon>
    </lineage>
</organism>
<name>A0A8S5TR07_9CAUD</name>
<dbReference type="EMBL" id="BK015907">
    <property type="protein sequence ID" value="DAF84644.1"/>
    <property type="molecule type" value="Genomic_DNA"/>
</dbReference>
<reference evidence="1" key="1">
    <citation type="journal article" date="2021" name="Proc. Natl. Acad. Sci. U.S.A.">
        <title>A Catalog of Tens of Thousands of Viruses from Human Metagenomes Reveals Hidden Associations with Chronic Diseases.</title>
        <authorList>
            <person name="Tisza M.J."/>
            <person name="Buck C.B."/>
        </authorList>
    </citation>
    <scope>NUCLEOTIDE SEQUENCE</scope>
    <source>
        <strain evidence="1">CtLEM34</strain>
    </source>
</reference>
<sequence>MGSPRGQYRCCHCVDCEPPFKDGGREEESRRHLQANV</sequence>
<accession>A0A8S5TR07</accession>
<proteinExistence type="predicted"/>
<protein>
    <submittedName>
        <fullName evidence="1">Uncharacterized protein</fullName>
    </submittedName>
</protein>
<evidence type="ECO:0000313" key="1">
    <source>
        <dbReference type="EMBL" id="DAF84644.1"/>
    </source>
</evidence>